<reference evidence="1" key="1">
    <citation type="journal article" date="2018" name="Genome Biol. Evol.">
        <title>Genomics and development of Lentinus tigrinus, a white-rot wood-decaying mushroom with dimorphic fruiting bodies.</title>
        <authorList>
            <person name="Wu B."/>
            <person name="Xu Z."/>
            <person name="Knudson A."/>
            <person name="Carlson A."/>
            <person name="Chen N."/>
            <person name="Kovaka S."/>
            <person name="LaButti K."/>
            <person name="Lipzen A."/>
            <person name="Pennachio C."/>
            <person name="Riley R."/>
            <person name="Schakwitz W."/>
            <person name="Umezawa K."/>
            <person name="Ohm R.A."/>
            <person name="Grigoriev I.V."/>
            <person name="Nagy L.G."/>
            <person name="Gibbons J."/>
            <person name="Hibbett D."/>
        </authorList>
    </citation>
    <scope>NUCLEOTIDE SEQUENCE [LARGE SCALE GENOMIC DNA]</scope>
    <source>
        <strain evidence="1">ALCF2SS1-6</strain>
    </source>
</reference>
<proteinExistence type="predicted"/>
<protein>
    <submittedName>
        <fullName evidence="1">Uncharacterized protein</fullName>
    </submittedName>
</protein>
<gene>
    <name evidence="1" type="ORF">L227DRAFT_597408</name>
</gene>
<accession>A0A5C2SQF7</accession>
<keyword evidence="2" id="KW-1185">Reference proteome</keyword>
<evidence type="ECO:0000313" key="2">
    <source>
        <dbReference type="Proteomes" id="UP000313359"/>
    </source>
</evidence>
<dbReference type="AlphaFoldDB" id="A0A5C2SQF7"/>
<dbReference type="EMBL" id="ML122251">
    <property type="protein sequence ID" value="RPD66075.1"/>
    <property type="molecule type" value="Genomic_DNA"/>
</dbReference>
<evidence type="ECO:0000313" key="1">
    <source>
        <dbReference type="EMBL" id="RPD66075.1"/>
    </source>
</evidence>
<name>A0A5C2SQF7_9APHY</name>
<sequence>MATGTSTSSSATSLLLTAATDDSSCAHLLTLRSEYPSVVEDLISIDDVVCSSPTLPIPAEPPINISTPPGSDLRQQRNFVVHLNVSSPTPQSASGRDVETELRDIVDGLLRKKKDAQCTLADENASLRAEVAFFKQALLQASSQPGCETAIVIAALEQERTLRQNAEELHAATGKYLAEQVDYVSRQKLLLETELRDFTREHDTWKAKAIAALERCEALEVENLQVKTQLNALARKQSSTVAQQLQRPGYKGEPLTNPRQLPMRLDVNTCDPLQHRPM</sequence>
<dbReference type="Proteomes" id="UP000313359">
    <property type="component" value="Unassembled WGS sequence"/>
</dbReference>
<organism evidence="1 2">
    <name type="scientific">Lentinus tigrinus ALCF2SS1-6</name>
    <dbReference type="NCBI Taxonomy" id="1328759"/>
    <lineage>
        <taxon>Eukaryota</taxon>
        <taxon>Fungi</taxon>
        <taxon>Dikarya</taxon>
        <taxon>Basidiomycota</taxon>
        <taxon>Agaricomycotina</taxon>
        <taxon>Agaricomycetes</taxon>
        <taxon>Polyporales</taxon>
        <taxon>Polyporaceae</taxon>
        <taxon>Lentinus</taxon>
    </lineage>
</organism>
<dbReference type="OrthoDB" id="2745008at2759"/>